<dbReference type="PATRIC" id="fig|1411148.3.peg.638"/>
<feature type="transmembrane region" description="Helical" evidence="3">
    <location>
        <begin position="99"/>
        <end position="123"/>
    </location>
</feature>
<dbReference type="InterPro" id="IPR043130">
    <property type="entry name" value="CDP-OH_PTrfase_TM_dom"/>
</dbReference>
<dbReference type="PROSITE" id="PS00379">
    <property type="entry name" value="CDP_ALCOHOL_P_TRANSF"/>
    <property type="match status" value="1"/>
</dbReference>
<dbReference type="PROSITE" id="PS51257">
    <property type="entry name" value="PROKAR_LIPOPROTEIN"/>
    <property type="match status" value="1"/>
</dbReference>
<dbReference type="GO" id="GO:0016020">
    <property type="term" value="C:membrane"/>
    <property type="evidence" value="ECO:0007669"/>
    <property type="project" value="InterPro"/>
</dbReference>
<protein>
    <submittedName>
        <fullName evidence="4">CDP-diacylglycerol--serine O-phosphatidyltransferase</fullName>
    </submittedName>
</protein>
<feature type="transmembrane region" description="Helical" evidence="3">
    <location>
        <begin position="37"/>
        <end position="56"/>
    </location>
</feature>
<feature type="transmembrane region" description="Helical" evidence="3">
    <location>
        <begin position="210"/>
        <end position="239"/>
    </location>
</feature>
<dbReference type="EMBL" id="AYUF01000363">
    <property type="protein sequence ID" value="ETK02392.1"/>
    <property type="molecule type" value="Genomic_DNA"/>
</dbReference>
<gene>
    <name evidence="4" type="ORF">N425_04600</name>
</gene>
<dbReference type="GO" id="GO:0016780">
    <property type="term" value="F:phosphotransferase activity, for other substituted phosphate groups"/>
    <property type="evidence" value="ECO:0007669"/>
    <property type="project" value="InterPro"/>
</dbReference>
<evidence type="ECO:0000256" key="2">
    <source>
        <dbReference type="RuleBase" id="RU003750"/>
    </source>
</evidence>
<keyword evidence="3" id="KW-0812">Transmembrane</keyword>
<sequence length="253" mass="26680">MPNLLRHLPNALTCCNLICGCIATAAALDGRLMTAVALLFAAVAFDFVDGLAARLLHAASPIGKDLDSLADVVSFGLAPAAMLHRLFVDLSLLGPDATLPLPLSVLATIAVLAIPVGSALRLAKFNNDARQTTSFIGLPVPAHAIFWSSLLASLARIAEQYPAAVAADLMLWVIGLSVLALAGSLLLVSELPMFSLKVKSMAWQGNERRYLLLIAAVVLTLAMPMLTGISATILLYILLSIFDRKAPETESPT</sequence>
<dbReference type="GO" id="GO:0008654">
    <property type="term" value="P:phospholipid biosynthetic process"/>
    <property type="evidence" value="ECO:0007669"/>
    <property type="project" value="InterPro"/>
</dbReference>
<dbReference type="Gene3D" id="1.20.120.1760">
    <property type="match status" value="1"/>
</dbReference>
<evidence type="ECO:0000256" key="1">
    <source>
        <dbReference type="ARBA" id="ARBA00022679"/>
    </source>
</evidence>
<comment type="caution">
    <text evidence="4">The sequence shown here is derived from an EMBL/GenBank/DDBJ whole genome shotgun (WGS) entry which is preliminary data.</text>
</comment>
<evidence type="ECO:0000313" key="5">
    <source>
        <dbReference type="Proteomes" id="UP000018837"/>
    </source>
</evidence>
<accession>W2C7A3</accession>
<evidence type="ECO:0000256" key="3">
    <source>
        <dbReference type="SAM" id="Phobius"/>
    </source>
</evidence>
<name>W2C7A3_9BACT</name>
<feature type="transmembrane region" description="Helical" evidence="3">
    <location>
        <begin position="169"/>
        <end position="189"/>
    </location>
</feature>
<dbReference type="Proteomes" id="UP000018837">
    <property type="component" value="Unassembled WGS sequence"/>
</dbReference>
<organism evidence="4 5">
    <name type="scientific">Tannerella sp. oral taxon BU063 isolate Cell 2</name>
    <dbReference type="NCBI Taxonomy" id="1411148"/>
    <lineage>
        <taxon>Bacteria</taxon>
        <taxon>Pseudomonadati</taxon>
        <taxon>Bacteroidota</taxon>
        <taxon>Bacteroidia</taxon>
        <taxon>Bacteroidales</taxon>
        <taxon>Tannerellaceae</taxon>
        <taxon>Tannerella</taxon>
    </lineage>
</organism>
<keyword evidence="3" id="KW-0472">Membrane</keyword>
<comment type="similarity">
    <text evidence="2">Belongs to the CDP-alcohol phosphatidyltransferase class-I family.</text>
</comment>
<evidence type="ECO:0000313" key="4">
    <source>
        <dbReference type="EMBL" id="ETK02392.1"/>
    </source>
</evidence>
<feature type="transmembrane region" description="Helical" evidence="3">
    <location>
        <begin position="135"/>
        <end position="157"/>
    </location>
</feature>
<keyword evidence="1 2" id="KW-0808">Transferase</keyword>
<feature type="transmembrane region" description="Helical" evidence="3">
    <location>
        <begin position="68"/>
        <end position="87"/>
    </location>
</feature>
<dbReference type="InterPro" id="IPR000462">
    <property type="entry name" value="CDP-OH_P_trans"/>
</dbReference>
<dbReference type="AlphaFoldDB" id="W2C7A3"/>
<dbReference type="InterPro" id="IPR048254">
    <property type="entry name" value="CDP_ALCOHOL_P_TRANSF_CS"/>
</dbReference>
<reference evidence="4 5" key="1">
    <citation type="submission" date="2013-11" db="EMBL/GenBank/DDBJ databases">
        <title>Single cell genomics of uncultured Tannerella BU063 (oral taxon 286).</title>
        <authorList>
            <person name="Beall C.J."/>
            <person name="Campbell A.G."/>
            <person name="Griffen A.L."/>
            <person name="Podar M."/>
            <person name="Leys E.J."/>
        </authorList>
    </citation>
    <scope>NUCLEOTIDE SEQUENCE [LARGE SCALE GENOMIC DNA]</scope>
    <source>
        <strain evidence="4">Cell 2</strain>
    </source>
</reference>
<keyword evidence="3" id="KW-1133">Transmembrane helix</keyword>
<proteinExistence type="inferred from homology"/>
<dbReference type="Pfam" id="PF01066">
    <property type="entry name" value="CDP-OH_P_transf"/>
    <property type="match status" value="1"/>
</dbReference>